<proteinExistence type="predicted"/>
<dbReference type="GeneID" id="36535375"/>
<dbReference type="AlphaFoldDB" id="A0A2I1C3Q2"/>
<accession>A0A2I1C3Q2</accession>
<keyword evidence="3" id="KW-1185">Reference proteome</keyword>
<protein>
    <submittedName>
        <fullName evidence="2">Uncharacterized protein</fullName>
    </submittedName>
</protein>
<dbReference type="EMBL" id="MSZS01000013">
    <property type="protein sequence ID" value="PKX88498.1"/>
    <property type="molecule type" value="Genomic_DNA"/>
</dbReference>
<evidence type="ECO:0000313" key="2">
    <source>
        <dbReference type="EMBL" id="PKX92262.1"/>
    </source>
</evidence>
<evidence type="ECO:0000313" key="1">
    <source>
        <dbReference type="EMBL" id="PKX88498.1"/>
    </source>
</evidence>
<dbReference type="Proteomes" id="UP000234474">
    <property type="component" value="Unassembled WGS sequence"/>
</dbReference>
<gene>
    <name evidence="2" type="ORF">P174DRAFT_444306</name>
    <name evidence="1" type="ORF">P174DRAFT_446334</name>
</gene>
<organism evidence="2 3">
    <name type="scientific">Aspergillus novofumigatus (strain IBT 16806)</name>
    <dbReference type="NCBI Taxonomy" id="1392255"/>
    <lineage>
        <taxon>Eukaryota</taxon>
        <taxon>Fungi</taxon>
        <taxon>Dikarya</taxon>
        <taxon>Ascomycota</taxon>
        <taxon>Pezizomycotina</taxon>
        <taxon>Eurotiomycetes</taxon>
        <taxon>Eurotiomycetidae</taxon>
        <taxon>Eurotiales</taxon>
        <taxon>Aspergillaceae</taxon>
        <taxon>Aspergillus</taxon>
        <taxon>Aspergillus subgen. Fumigati</taxon>
    </lineage>
</organism>
<comment type="caution">
    <text evidence="2">The sequence shown here is derived from an EMBL/GenBank/DDBJ whole genome shotgun (WGS) entry which is preliminary data.</text>
</comment>
<evidence type="ECO:0000313" key="3">
    <source>
        <dbReference type="Proteomes" id="UP000234474"/>
    </source>
</evidence>
<reference evidence="2" key="1">
    <citation type="submission" date="2016-12" db="EMBL/GenBank/DDBJ databases">
        <title>The genomes of Aspergillus section Nigri reveals drivers in fungal speciation.</title>
        <authorList>
            <consortium name="DOE Joint Genome Institute"/>
            <person name="Vesth T.C."/>
            <person name="Nybo J."/>
            <person name="Theobald S."/>
            <person name="Brandl J."/>
            <person name="Frisvad J.C."/>
            <person name="Nielsen K.F."/>
            <person name="Lyhne E.K."/>
            <person name="Kogle M.E."/>
            <person name="Kuo A."/>
            <person name="Riley R."/>
            <person name="Clum A."/>
            <person name="Nolan M."/>
            <person name="Lipzen A."/>
            <person name="Salamov A."/>
            <person name="Henrissat B."/>
            <person name="Wiebenga A."/>
            <person name="De Vries R.P."/>
            <person name="Grigoriev I.V."/>
            <person name="Mortensen U.H."/>
            <person name="Andersen M.R."/>
            <person name="Baker S.E."/>
        </authorList>
    </citation>
    <scope>NUCLEOTIDE SEQUENCE [LARGE SCALE GENOMIC DNA]</scope>
    <source>
        <strain evidence="2">IBT 16806</strain>
    </source>
</reference>
<sequence>MFPGTYESYVLLTQHTSPASNLAEVWVWAVWRMPLQQNGQIACKETSLREPC</sequence>
<dbReference type="VEuPathDB" id="FungiDB:P174DRAFT_446334"/>
<dbReference type="VEuPathDB" id="FungiDB:P174DRAFT_444306"/>
<name>A0A2I1C3Q2_ASPN1</name>
<reference evidence="3" key="2">
    <citation type="journal article" date="2018" name="Proc. Natl. Acad. Sci. U.S.A.">
        <title>Linking secondary metabolites to gene clusters through genome sequencing of six diverse Aspergillus species.</title>
        <authorList>
            <person name="Kaerboelling I."/>
            <person name="Vesth T.C."/>
            <person name="Frisvad J.C."/>
            <person name="Nybo J.L."/>
            <person name="Theobald S."/>
            <person name="Kuo A."/>
            <person name="Bowyer P."/>
            <person name="Matsuda Y."/>
            <person name="Mondo S."/>
            <person name="Lyhne E.K."/>
            <person name="Kogle M.E."/>
            <person name="Clum A."/>
            <person name="Lipzen A."/>
            <person name="Salamov A."/>
            <person name="Ngan C.Y."/>
            <person name="Daum C."/>
            <person name="Chiniquy J."/>
            <person name="Barry K."/>
            <person name="LaButti K."/>
            <person name="Haridas S."/>
            <person name="Simmons B.A."/>
            <person name="Magnuson J.K."/>
            <person name="Mortensen U.H."/>
            <person name="Larsen T.O."/>
            <person name="Grigoriev I.V."/>
            <person name="Baker S.E."/>
            <person name="Andersen M.R."/>
        </authorList>
    </citation>
    <scope>NUCLEOTIDE SEQUENCE [LARGE SCALE GENOMIC DNA]</scope>
    <source>
        <strain evidence="3">IBT 16806</strain>
    </source>
</reference>
<dbReference type="EMBL" id="MSZS01000006">
    <property type="protein sequence ID" value="PKX92262.1"/>
    <property type="molecule type" value="Genomic_DNA"/>
</dbReference>
<dbReference type="RefSeq" id="XP_024680857.1">
    <property type="nucleotide sequence ID" value="XM_024828050.1"/>
</dbReference>